<comment type="subunit">
    <text evidence="7">Interacts with G-actin; ADP-actin form.</text>
</comment>
<dbReference type="SMART" id="SM00102">
    <property type="entry name" value="ADF"/>
    <property type="match status" value="2"/>
</dbReference>
<dbReference type="GO" id="GO:0030042">
    <property type="term" value="P:actin filament depolymerization"/>
    <property type="evidence" value="ECO:0007669"/>
    <property type="project" value="TreeGrafter"/>
</dbReference>
<dbReference type="Gene3D" id="3.40.20.10">
    <property type="entry name" value="Severin"/>
    <property type="match status" value="2"/>
</dbReference>
<comment type="similarity">
    <text evidence="2">Belongs to the actin-binding proteins ADF family. Twinfilin subfamily.</text>
</comment>
<evidence type="ECO:0000313" key="11">
    <source>
        <dbReference type="Proteomes" id="UP001150907"/>
    </source>
</evidence>
<dbReference type="PROSITE" id="PS51263">
    <property type="entry name" value="ADF_H"/>
    <property type="match status" value="2"/>
</dbReference>
<dbReference type="GO" id="GO:0005737">
    <property type="term" value="C:cytoplasm"/>
    <property type="evidence" value="ECO:0007669"/>
    <property type="project" value="TreeGrafter"/>
</dbReference>
<dbReference type="GO" id="GO:0051015">
    <property type="term" value="F:actin filament binding"/>
    <property type="evidence" value="ECO:0007669"/>
    <property type="project" value="TreeGrafter"/>
</dbReference>
<dbReference type="EMBL" id="JANBQF010000583">
    <property type="protein sequence ID" value="KAJ2000108.1"/>
    <property type="molecule type" value="Genomic_DNA"/>
</dbReference>
<evidence type="ECO:0000256" key="1">
    <source>
        <dbReference type="ARBA" id="ARBA00004245"/>
    </source>
</evidence>
<keyword evidence="3" id="KW-0963">Cytoplasm</keyword>
<reference evidence="10" key="1">
    <citation type="submission" date="2022-07" db="EMBL/GenBank/DDBJ databases">
        <title>Phylogenomic reconstructions and comparative analyses of Kickxellomycotina fungi.</title>
        <authorList>
            <person name="Reynolds N.K."/>
            <person name="Stajich J.E."/>
            <person name="Barry K."/>
            <person name="Grigoriev I.V."/>
            <person name="Crous P."/>
            <person name="Smith M.E."/>
        </authorList>
    </citation>
    <scope>NUCLEOTIDE SEQUENCE</scope>
    <source>
        <strain evidence="10">IMI 214461</strain>
    </source>
</reference>
<proteinExistence type="inferred from homology"/>
<sequence>MAHQSGIRVSSDLSAAFVDALGSDAGVRALKISIVGESLEATERVALRGALEDDFASIHQLLEAAEPCYMAVRLDGSDAPSRWLLGTYVPDGASVRAKMLYASSKAAVTKALGESYFVDYMFGTTRDDFSAAGYRQHRRHVESSAPLTEREEEMQRVRLMESSAAEAPTMDSRRQHAASAGAVAMDDGLRQALGEYIRGSVNLVVVAWDAGAECFVLGRKTWLDGPDGLAQAVPSDAPCYAFYWHAGATSVFAYSCPPASNVRQRMVYSSFKHGFLAAAAQMGVNIDVKMEVDSSADLSAHALDEEVAAKAAAKAAPAAATQQRFKRPAPPGRPRTNPATGPSA</sequence>
<feature type="region of interest" description="Disordered" evidence="8">
    <location>
        <begin position="313"/>
        <end position="344"/>
    </location>
</feature>
<evidence type="ECO:0000259" key="9">
    <source>
        <dbReference type="PROSITE" id="PS51263"/>
    </source>
</evidence>
<dbReference type="InterPro" id="IPR002108">
    <property type="entry name" value="ADF-H"/>
</dbReference>
<feature type="domain" description="ADF-H" evidence="9">
    <location>
        <begin position="181"/>
        <end position="308"/>
    </location>
</feature>
<dbReference type="FunFam" id="3.40.20.10:FF:000042">
    <property type="entry name" value="Actin depolymerizing protein"/>
    <property type="match status" value="1"/>
</dbReference>
<dbReference type="Proteomes" id="UP001150907">
    <property type="component" value="Unassembled WGS sequence"/>
</dbReference>
<keyword evidence="11" id="KW-1185">Reference proteome</keyword>
<dbReference type="PANTHER" id="PTHR13759">
    <property type="entry name" value="TWINFILIN"/>
    <property type="match status" value="1"/>
</dbReference>
<dbReference type="CDD" id="cd11285">
    <property type="entry name" value="ADF_Twf-N_like"/>
    <property type="match status" value="1"/>
</dbReference>
<dbReference type="Pfam" id="PF00241">
    <property type="entry name" value="Cofilin_ADF"/>
    <property type="match status" value="2"/>
</dbReference>
<evidence type="ECO:0000313" key="10">
    <source>
        <dbReference type="EMBL" id="KAJ2000108.1"/>
    </source>
</evidence>
<comment type="subcellular location">
    <subcellularLocation>
        <location evidence="1">Cytoplasm</location>
        <location evidence="1">Cytoskeleton</location>
    </subcellularLocation>
</comment>
<evidence type="ECO:0000256" key="5">
    <source>
        <dbReference type="ARBA" id="ARBA00023203"/>
    </source>
</evidence>
<dbReference type="GO" id="GO:0051016">
    <property type="term" value="P:barbed-end actin filament capping"/>
    <property type="evidence" value="ECO:0007669"/>
    <property type="project" value="TreeGrafter"/>
</dbReference>
<dbReference type="GO" id="GO:0003785">
    <property type="term" value="F:actin monomer binding"/>
    <property type="evidence" value="ECO:0007669"/>
    <property type="project" value="TreeGrafter"/>
</dbReference>
<dbReference type="InterPro" id="IPR029006">
    <property type="entry name" value="ADF-H/Gelsolin-like_dom_sf"/>
</dbReference>
<dbReference type="SUPFAM" id="SSF55753">
    <property type="entry name" value="Actin depolymerizing proteins"/>
    <property type="match status" value="2"/>
</dbReference>
<dbReference type="InterPro" id="IPR028458">
    <property type="entry name" value="Twinfilin"/>
</dbReference>
<accession>A0A9W8BE90</accession>
<dbReference type="AlphaFoldDB" id="A0A9W8BE90"/>
<keyword evidence="4" id="KW-0677">Repeat</keyword>
<keyword evidence="5" id="KW-0009">Actin-binding</keyword>
<evidence type="ECO:0000256" key="4">
    <source>
        <dbReference type="ARBA" id="ARBA00022737"/>
    </source>
</evidence>
<evidence type="ECO:0000256" key="2">
    <source>
        <dbReference type="ARBA" id="ARBA00009557"/>
    </source>
</evidence>
<evidence type="ECO:0000256" key="8">
    <source>
        <dbReference type="SAM" id="MobiDB-lite"/>
    </source>
</evidence>
<evidence type="ECO:0000256" key="7">
    <source>
        <dbReference type="ARBA" id="ARBA00038532"/>
    </source>
</evidence>
<organism evidence="10 11">
    <name type="scientific">Coemansia thaxteri</name>
    <dbReference type="NCBI Taxonomy" id="2663907"/>
    <lineage>
        <taxon>Eukaryota</taxon>
        <taxon>Fungi</taxon>
        <taxon>Fungi incertae sedis</taxon>
        <taxon>Zoopagomycota</taxon>
        <taxon>Kickxellomycotina</taxon>
        <taxon>Kickxellomycetes</taxon>
        <taxon>Kickxellales</taxon>
        <taxon>Kickxellaceae</taxon>
        <taxon>Coemansia</taxon>
    </lineage>
</organism>
<keyword evidence="6" id="KW-0206">Cytoskeleton</keyword>
<name>A0A9W8BE90_9FUNG</name>
<gene>
    <name evidence="10" type="primary">TWF1_2</name>
    <name evidence="10" type="ORF">H4R26_004767</name>
</gene>
<dbReference type="PANTHER" id="PTHR13759:SF1">
    <property type="entry name" value="TWINFILIN"/>
    <property type="match status" value="1"/>
</dbReference>
<protein>
    <submittedName>
        <fullName evidence="10">Twinfilin-1</fullName>
    </submittedName>
</protein>
<dbReference type="GO" id="GO:0005884">
    <property type="term" value="C:actin filament"/>
    <property type="evidence" value="ECO:0007669"/>
    <property type="project" value="TreeGrafter"/>
</dbReference>
<dbReference type="OrthoDB" id="10006997at2759"/>
<evidence type="ECO:0000256" key="3">
    <source>
        <dbReference type="ARBA" id="ARBA00022490"/>
    </source>
</evidence>
<evidence type="ECO:0000256" key="6">
    <source>
        <dbReference type="ARBA" id="ARBA00023212"/>
    </source>
</evidence>
<feature type="domain" description="ADF-H" evidence="9">
    <location>
        <begin position="6"/>
        <end position="139"/>
    </location>
</feature>
<comment type="caution">
    <text evidence="10">The sequence shown here is derived from an EMBL/GenBank/DDBJ whole genome shotgun (WGS) entry which is preliminary data.</text>
</comment>